<gene>
    <name evidence="1" type="ORF">DI396_06570</name>
</gene>
<evidence type="ECO:0000313" key="2">
    <source>
        <dbReference type="Proteomes" id="UP000248012"/>
    </source>
</evidence>
<name>A0A2V4MM50_9RHOB</name>
<sequence>MRELDELYLEKFVDLRLKLKSSAQKEGLAAKSLVGALSVSVPFGESEAFSSERAGEVASKIVEQSGITFRQVKRTVEHIDLTLRCYRDQPIDLPLLTYVAFSRVAIDAEGRFRFDESVLPRAALSHEIAASLLSSREKSPVSIADEERAARSCIEFVRDNCHELIELPEDRYNLDPPMNNRKYYDWYKVLAGLGPTYISSHEKMLNGSHQLLE</sequence>
<keyword evidence="2" id="KW-1185">Reference proteome</keyword>
<reference evidence="1 2" key="1">
    <citation type="submission" date="2018-05" db="EMBL/GenBank/DDBJ databases">
        <title>Oceanovita maritima gen. nov., sp. nov., a marine bacterium in the family Rhodobacteraceae isolated from surface seawater of Lundu port Xiamen, China.</title>
        <authorList>
            <person name="Hetharua B.H."/>
            <person name="Min D."/>
            <person name="Liao H."/>
            <person name="Tian Y."/>
        </authorList>
    </citation>
    <scope>NUCLEOTIDE SEQUENCE [LARGE SCALE GENOMIC DNA]</scope>
    <source>
        <strain evidence="1 2">FSX-11</strain>
    </source>
</reference>
<proteinExistence type="predicted"/>
<accession>A0A2V4MM50</accession>
<dbReference type="AlphaFoldDB" id="A0A2V4MM50"/>
<comment type="caution">
    <text evidence="1">The sequence shown here is derived from an EMBL/GenBank/DDBJ whole genome shotgun (WGS) entry which is preliminary data.</text>
</comment>
<organism evidence="1 2">
    <name type="scientific">Litorivita pollutaquae</name>
    <dbReference type="NCBI Taxonomy" id="2200892"/>
    <lineage>
        <taxon>Bacteria</taxon>
        <taxon>Pseudomonadati</taxon>
        <taxon>Pseudomonadota</taxon>
        <taxon>Alphaproteobacteria</taxon>
        <taxon>Rhodobacterales</taxon>
        <taxon>Paracoccaceae</taxon>
        <taxon>Litorivita</taxon>
    </lineage>
</organism>
<dbReference type="Proteomes" id="UP000248012">
    <property type="component" value="Unassembled WGS sequence"/>
</dbReference>
<dbReference type="EMBL" id="QFVT01000004">
    <property type="protein sequence ID" value="PYC47765.1"/>
    <property type="molecule type" value="Genomic_DNA"/>
</dbReference>
<evidence type="ECO:0000313" key="1">
    <source>
        <dbReference type="EMBL" id="PYC47765.1"/>
    </source>
</evidence>
<dbReference type="RefSeq" id="WP_110795416.1">
    <property type="nucleotide sequence ID" value="NZ_KZ826483.1"/>
</dbReference>
<protein>
    <submittedName>
        <fullName evidence="1">Uncharacterized protein</fullName>
    </submittedName>
</protein>